<evidence type="ECO:0000313" key="10">
    <source>
        <dbReference type="Proteomes" id="UP000505210"/>
    </source>
</evidence>
<dbReference type="InterPro" id="IPR035965">
    <property type="entry name" value="PAS-like_dom_sf"/>
</dbReference>
<dbReference type="InterPro" id="IPR003661">
    <property type="entry name" value="HisK_dim/P_dom"/>
</dbReference>
<feature type="domain" description="PAS" evidence="7">
    <location>
        <begin position="174"/>
        <end position="202"/>
    </location>
</feature>
<dbReference type="SMART" id="SM00065">
    <property type="entry name" value="GAF"/>
    <property type="match status" value="2"/>
</dbReference>
<comment type="catalytic activity">
    <reaction evidence="1">
        <text>ATP + protein L-histidine = ADP + protein N-phospho-L-histidine.</text>
        <dbReference type="EC" id="2.7.13.3"/>
    </reaction>
</comment>
<keyword evidence="4" id="KW-0418">Kinase</keyword>
<dbReference type="InterPro" id="IPR029016">
    <property type="entry name" value="GAF-like_dom_sf"/>
</dbReference>
<dbReference type="Proteomes" id="UP000505210">
    <property type="component" value="Chromosome"/>
</dbReference>
<dbReference type="PANTHER" id="PTHR43065">
    <property type="entry name" value="SENSOR HISTIDINE KINASE"/>
    <property type="match status" value="1"/>
</dbReference>
<dbReference type="InterPro" id="IPR000014">
    <property type="entry name" value="PAS"/>
</dbReference>
<dbReference type="PROSITE" id="PS50109">
    <property type="entry name" value="HIS_KIN"/>
    <property type="match status" value="1"/>
</dbReference>
<sequence>MDGLRLLARQVIAQLELRRRTAALTEAIAQHHAAETEQKLLFSLSAHLACVMGADGYLKRLNPAWRKLLGYTAAELMAKPFLEFIHPDDWEITLNHIQKVVAKGKKVTFQNRCRHRDGSYHRLQWRIGPLQDRQLLCATASEVSADAPLDPKPPQYDLLSDLAFALNQHSIAAVTDPQGKILYANDKFCEISWYSREELIGQDHRLISSGYHSREFFRDMWQTISSGNVWRGEICNRAKNNILYWVDTTIVPILDETGKPQRYIALRTDITERKEAEQELKARSHLAELGAAVGVTLSQGGTVIDILKRCTAQLVQYLDAHSAYVWTLNPETRLLELQASTGGYSCPKEFQNRIPIGISVIGYAAQTRQPYLTDNVLNDMCIGSKDWLEQERIVGFAAYPLVTEDRLIGVMALFSHLPFAQTVHKTLGWISNSLAVAIDRTLAREELLSRREALLFRLASQIRASLDLEAILETTVSEVWSLLQVDRCQFLWCRSTLEATRLEITHEARNPALLSLLGDYPLGPGRVLGEKVLNLEMVRIADGRPGAVEPGLLEVLNRADAVAHLLMPLETRSHKLGAIACYHSSPRAWTDSEVELLQAVADQVAIAIDQAELYAHSREAAIAAEAQAAQLSQTLQHLQQTQAHLIQSEKMSSLGQMVAGIAHEINNPVNFINGNLVHANNYTKDLLHLLNLYQNHIPDPPDEVAQALQSIDLDFIADDLPKLMTSMKIGADRIRQIVLSLRNFSRLDEAEKKPVDIHEGIDSTLLILQNRLKNHAEGTGIDVEKEYGSLPKVECYAGQLNQVFMNILVNAIDALEECPPPRRITISTEFVPQPAIALAPPAEPAPSQSPEPTGCVVIRIADNGPGISAETRDRLFDPFFTTKPVGKGTGLGLSISYQIVVQRHGGSLECESEVGKGTTFIIRIPLI</sequence>
<dbReference type="InterPro" id="IPR004358">
    <property type="entry name" value="Sig_transdc_His_kin-like_C"/>
</dbReference>
<dbReference type="InterPro" id="IPR036097">
    <property type="entry name" value="HisK_dim/P_sf"/>
</dbReference>
<evidence type="ECO:0000256" key="1">
    <source>
        <dbReference type="ARBA" id="ARBA00000085"/>
    </source>
</evidence>
<dbReference type="PANTHER" id="PTHR43065:SF50">
    <property type="entry name" value="HISTIDINE KINASE"/>
    <property type="match status" value="1"/>
</dbReference>
<dbReference type="Gene3D" id="3.30.565.10">
    <property type="entry name" value="Histidine kinase-like ATPase, C-terminal domain"/>
    <property type="match status" value="1"/>
</dbReference>
<dbReference type="PROSITE" id="PS50112">
    <property type="entry name" value="PAS"/>
    <property type="match status" value="2"/>
</dbReference>
<dbReference type="Pfam" id="PF13426">
    <property type="entry name" value="PAS_9"/>
    <property type="match status" value="1"/>
</dbReference>
<dbReference type="CDD" id="cd00130">
    <property type="entry name" value="PAS"/>
    <property type="match status" value="2"/>
</dbReference>
<dbReference type="InterPro" id="IPR013655">
    <property type="entry name" value="PAS_fold_3"/>
</dbReference>
<dbReference type="SMART" id="SM00091">
    <property type="entry name" value="PAS"/>
    <property type="match status" value="2"/>
</dbReference>
<dbReference type="InterPro" id="IPR000700">
    <property type="entry name" value="PAS-assoc_C"/>
</dbReference>
<feature type="domain" description="PAC" evidence="8">
    <location>
        <begin position="230"/>
        <end position="282"/>
    </location>
</feature>
<dbReference type="Pfam" id="PF02518">
    <property type="entry name" value="HATPase_c"/>
    <property type="match status" value="1"/>
</dbReference>
<dbReference type="InterPro" id="IPR003594">
    <property type="entry name" value="HATPase_dom"/>
</dbReference>
<dbReference type="Pfam" id="PF13185">
    <property type="entry name" value="GAF_2"/>
    <property type="match status" value="1"/>
</dbReference>
<dbReference type="GO" id="GO:0000155">
    <property type="term" value="F:phosphorelay sensor kinase activity"/>
    <property type="evidence" value="ECO:0007669"/>
    <property type="project" value="InterPro"/>
</dbReference>
<gene>
    <name evidence="9" type="ORF">HPC62_15765</name>
</gene>
<keyword evidence="5" id="KW-0902">Two-component regulatory system</keyword>
<organism evidence="9 10">
    <name type="scientific">Thermoleptolyngbya sichuanensis A183</name>
    <dbReference type="NCBI Taxonomy" id="2737172"/>
    <lineage>
        <taxon>Bacteria</taxon>
        <taxon>Bacillati</taxon>
        <taxon>Cyanobacteriota</taxon>
        <taxon>Cyanophyceae</taxon>
        <taxon>Oculatellales</taxon>
        <taxon>Oculatellaceae</taxon>
        <taxon>Thermoleptolyngbya</taxon>
        <taxon>Thermoleptolyngbya sichuanensis</taxon>
    </lineage>
</organism>
<protein>
    <recommendedName>
        <fullName evidence="2">histidine kinase</fullName>
        <ecNumber evidence="2">2.7.13.3</ecNumber>
    </recommendedName>
</protein>
<feature type="domain" description="PAS" evidence="7">
    <location>
        <begin position="51"/>
        <end position="104"/>
    </location>
</feature>
<evidence type="ECO:0000256" key="5">
    <source>
        <dbReference type="ARBA" id="ARBA00023012"/>
    </source>
</evidence>
<dbReference type="InterPro" id="IPR005467">
    <property type="entry name" value="His_kinase_dom"/>
</dbReference>
<dbReference type="SUPFAM" id="SSF55781">
    <property type="entry name" value="GAF domain-like"/>
    <property type="match status" value="2"/>
</dbReference>
<evidence type="ECO:0000259" key="7">
    <source>
        <dbReference type="PROSITE" id="PS50112"/>
    </source>
</evidence>
<name>A0A6M8BS17_9CYAN</name>
<dbReference type="NCBIfam" id="TIGR00229">
    <property type="entry name" value="sensory_box"/>
    <property type="match status" value="2"/>
</dbReference>
<dbReference type="KEGG" id="theu:HPC62_15765"/>
<keyword evidence="4" id="KW-0808">Transferase</keyword>
<keyword evidence="10" id="KW-1185">Reference proteome</keyword>
<evidence type="ECO:0000256" key="4">
    <source>
        <dbReference type="ARBA" id="ARBA00022777"/>
    </source>
</evidence>
<evidence type="ECO:0000313" key="9">
    <source>
        <dbReference type="EMBL" id="QKD84995.1"/>
    </source>
</evidence>
<dbReference type="InterPro" id="IPR001610">
    <property type="entry name" value="PAC"/>
</dbReference>
<dbReference type="InterPro" id="IPR036890">
    <property type="entry name" value="HATPase_C_sf"/>
</dbReference>
<reference evidence="9 10" key="1">
    <citation type="submission" date="2020-05" db="EMBL/GenBank/DDBJ databases">
        <title>Complete genome sequence of of a novel Thermoleptolyngbya strain isolated from hot springs of Ganzi, Sichuan China.</title>
        <authorList>
            <person name="Tang J."/>
            <person name="Daroch M."/>
            <person name="Li L."/>
            <person name="Waleron K."/>
            <person name="Waleron M."/>
            <person name="Waleron M."/>
        </authorList>
    </citation>
    <scope>NUCLEOTIDE SEQUENCE [LARGE SCALE GENOMIC DNA]</scope>
    <source>
        <strain evidence="9 10">PKUAC-SCTA183</strain>
    </source>
</reference>
<dbReference type="Gene3D" id="3.30.450.40">
    <property type="match status" value="2"/>
</dbReference>
<dbReference type="InterPro" id="IPR003018">
    <property type="entry name" value="GAF"/>
</dbReference>
<dbReference type="Gene3D" id="3.30.450.20">
    <property type="entry name" value="PAS domain"/>
    <property type="match status" value="2"/>
</dbReference>
<dbReference type="SMART" id="SM00086">
    <property type="entry name" value="PAC"/>
    <property type="match status" value="2"/>
</dbReference>
<evidence type="ECO:0000259" key="6">
    <source>
        <dbReference type="PROSITE" id="PS50109"/>
    </source>
</evidence>
<dbReference type="Pfam" id="PF08447">
    <property type="entry name" value="PAS_3"/>
    <property type="match status" value="1"/>
</dbReference>
<keyword evidence="3" id="KW-0597">Phosphoprotein</keyword>
<dbReference type="EMBL" id="CP053661">
    <property type="protein sequence ID" value="QKD84995.1"/>
    <property type="molecule type" value="Genomic_DNA"/>
</dbReference>
<feature type="domain" description="Histidine kinase" evidence="6">
    <location>
        <begin position="660"/>
        <end position="927"/>
    </location>
</feature>
<dbReference type="Pfam" id="PF01590">
    <property type="entry name" value="GAF"/>
    <property type="match status" value="1"/>
</dbReference>
<dbReference type="CDD" id="cd00082">
    <property type="entry name" value="HisKA"/>
    <property type="match status" value="1"/>
</dbReference>
<evidence type="ECO:0000259" key="8">
    <source>
        <dbReference type="PROSITE" id="PS50113"/>
    </source>
</evidence>
<dbReference type="Gene3D" id="1.10.287.130">
    <property type="match status" value="1"/>
</dbReference>
<dbReference type="SMART" id="SM00387">
    <property type="entry name" value="HATPase_c"/>
    <property type="match status" value="1"/>
</dbReference>
<dbReference type="PRINTS" id="PR00344">
    <property type="entry name" value="BCTRLSENSOR"/>
</dbReference>
<dbReference type="EC" id="2.7.13.3" evidence="2"/>
<proteinExistence type="predicted"/>
<dbReference type="SUPFAM" id="SSF55785">
    <property type="entry name" value="PYP-like sensor domain (PAS domain)"/>
    <property type="match status" value="2"/>
</dbReference>
<dbReference type="SUPFAM" id="SSF47384">
    <property type="entry name" value="Homodimeric domain of signal transducing histidine kinase"/>
    <property type="match status" value="1"/>
</dbReference>
<dbReference type="SUPFAM" id="SSF55874">
    <property type="entry name" value="ATPase domain of HSP90 chaperone/DNA topoisomerase II/histidine kinase"/>
    <property type="match status" value="1"/>
</dbReference>
<dbReference type="PROSITE" id="PS50113">
    <property type="entry name" value="PAC"/>
    <property type="match status" value="1"/>
</dbReference>
<evidence type="ECO:0000256" key="2">
    <source>
        <dbReference type="ARBA" id="ARBA00012438"/>
    </source>
</evidence>
<accession>A0A6M8BS17</accession>
<dbReference type="AlphaFoldDB" id="A0A6M8BS17"/>
<evidence type="ECO:0000256" key="3">
    <source>
        <dbReference type="ARBA" id="ARBA00022553"/>
    </source>
</evidence>